<reference evidence="1 2" key="1">
    <citation type="submission" date="2018-11" db="EMBL/GenBank/DDBJ databases">
        <authorList>
            <consortium name="Pathogen Informatics"/>
        </authorList>
    </citation>
    <scope>NUCLEOTIDE SEQUENCE [LARGE SCALE GENOMIC DNA]</scope>
</reference>
<dbReference type="AlphaFoldDB" id="A0A183G862"/>
<evidence type="ECO:0000313" key="3">
    <source>
        <dbReference type="WBParaSite" id="HPBE_0001803501-mRNA-1"/>
    </source>
</evidence>
<dbReference type="WBParaSite" id="HPBE_0001803501-mRNA-1">
    <property type="protein sequence ID" value="HPBE_0001803501-mRNA-1"/>
    <property type="gene ID" value="HPBE_0001803501"/>
</dbReference>
<keyword evidence="2" id="KW-1185">Reference proteome</keyword>
<dbReference type="Proteomes" id="UP000050761">
    <property type="component" value="Unassembled WGS sequence"/>
</dbReference>
<evidence type="ECO:0000313" key="1">
    <source>
        <dbReference type="EMBL" id="VDP10504.1"/>
    </source>
</evidence>
<organism evidence="2 3">
    <name type="scientific">Heligmosomoides polygyrus</name>
    <name type="common">Parasitic roundworm</name>
    <dbReference type="NCBI Taxonomy" id="6339"/>
    <lineage>
        <taxon>Eukaryota</taxon>
        <taxon>Metazoa</taxon>
        <taxon>Ecdysozoa</taxon>
        <taxon>Nematoda</taxon>
        <taxon>Chromadorea</taxon>
        <taxon>Rhabditida</taxon>
        <taxon>Rhabditina</taxon>
        <taxon>Rhabditomorpha</taxon>
        <taxon>Strongyloidea</taxon>
        <taxon>Heligmosomidae</taxon>
        <taxon>Heligmosomoides</taxon>
    </lineage>
</organism>
<dbReference type="EMBL" id="UZAH01030422">
    <property type="protein sequence ID" value="VDP10504.1"/>
    <property type="molecule type" value="Genomic_DNA"/>
</dbReference>
<proteinExistence type="predicted"/>
<protein>
    <submittedName>
        <fullName evidence="3">Anaphase-promoting complex subunit 1</fullName>
    </submittedName>
</protein>
<accession>A0A183G862</accession>
<gene>
    <name evidence="1" type="ORF">HPBE_LOCUS18034</name>
</gene>
<name>A0A183G862_HELPZ</name>
<accession>A0A3P8BWN1</accession>
<sequence length="182" mass="20709">MDCFITDEYGIEPFRFSDFLSDIISPQPCLPVDPASPKLRCDEFERADQWTVLRGNRLIRHDLRICDKALVATLNKDIVNLCFGVPAIKRGEVAVTCSKFGVHDGEVIMTAVAVFRCSDVTIKITCHNNHILRWYIRCLLIKQGPELEFGLLGTACLRSIRRKEMPSSLQRKTGPPRLVYRT</sequence>
<evidence type="ECO:0000313" key="2">
    <source>
        <dbReference type="Proteomes" id="UP000050761"/>
    </source>
</evidence>
<reference evidence="3" key="2">
    <citation type="submission" date="2019-09" db="UniProtKB">
        <authorList>
            <consortium name="WormBaseParasite"/>
        </authorList>
    </citation>
    <scope>IDENTIFICATION</scope>
</reference>